<proteinExistence type="inferred from homology"/>
<organism evidence="9 10">
    <name type="scientific">Actomonas aquatica</name>
    <dbReference type="NCBI Taxonomy" id="2866162"/>
    <lineage>
        <taxon>Bacteria</taxon>
        <taxon>Pseudomonadati</taxon>
        <taxon>Verrucomicrobiota</taxon>
        <taxon>Opitutia</taxon>
        <taxon>Opitutales</taxon>
        <taxon>Opitutaceae</taxon>
        <taxon>Actomonas</taxon>
    </lineage>
</organism>
<evidence type="ECO:0000256" key="7">
    <source>
        <dbReference type="ARBA" id="ARBA00023237"/>
    </source>
</evidence>
<accession>A0ABZ1C3N8</accession>
<evidence type="ECO:0000256" key="5">
    <source>
        <dbReference type="ARBA" id="ARBA00022729"/>
    </source>
</evidence>
<keyword evidence="4" id="KW-0812">Transmembrane</keyword>
<dbReference type="EMBL" id="CP139781">
    <property type="protein sequence ID" value="WRQ86322.1"/>
    <property type="molecule type" value="Genomic_DNA"/>
</dbReference>
<keyword evidence="3" id="KW-1134">Transmembrane beta strand</keyword>
<evidence type="ECO:0000256" key="3">
    <source>
        <dbReference type="ARBA" id="ARBA00022452"/>
    </source>
</evidence>
<feature type="chain" id="PRO_5045977424" evidence="8">
    <location>
        <begin position="26"/>
        <end position="467"/>
    </location>
</feature>
<evidence type="ECO:0000256" key="8">
    <source>
        <dbReference type="SAM" id="SignalP"/>
    </source>
</evidence>
<dbReference type="SUPFAM" id="SSF56935">
    <property type="entry name" value="Porins"/>
    <property type="match status" value="1"/>
</dbReference>
<protein>
    <submittedName>
        <fullName evidence="9">Outer membrane protein transport protein</fullName>
    </submittedName>
</protein>
<feature type="signal peptide" evidence="8">
    <location>
        <begin position="1"/>
        <end position="25"/>
    </location>
</feature>
<keyword evidence="5 8" id="KW-0732">Signal</keyword>
<sequence>MNSPIRCSSVCSTLVALTFASALYATNGMNMEGYGPVATSMGGASFAYDNGTAGVINNPATLALMEEAARLDLALGVLGPDITATNPAGVSADSSATSFFMPAFGYTRRSGDWVYGAAVFGQGGMGCEYDPASWRGLGFDLINRTEVSLGRAILPVAYRVNDRLTIGATADFVWAGMDLQMAMSGPQFFDLVDPTQQNFGRASGSLVSGFQQMMMQLPMGTNVDYAYFDFSNSSDFTGEAQGYGFAGKIGLTYEVNETFTFGLTYHAKTDLGDLDAPGNNLAFQLNIPGMGAMAQSLTGTIKVDDFEWPAMLGAGFAYRPSSDWLFVADLRHVLWADVMDQFAMSFTADNVATNGNFAGAVLDSVLYQDWDDQTIIQLGAAYRVTPQLTVRGGFNYGNDPVPDTFLNCLFPAIIKTHITGGLGYQFDDRQSLDFSLTYAPEVKTTSGYGITVSHSQLNAQIMYGYRF</sequence>
<evidence type="ECO:0000256" key="2">
    <source>
        <dbReference type="ARBA" id="ARBA00008163"/>
    </source>
</evidence>
<comment type="similarity">
    <text evidence="2">Belongs to the OmpP1/FadL family.</text>
</comment>
<comment type="subcellular location">
    <subcellularLocation>
        <location evidence="1">Cell outer membrane</location>
        <topology evidence="1">Multi-pass membrane protein</topology>
    </subcellularLocation>
</comment>
<reference evidence="9 10" key="2">
    <citation type="submission" date="2023-12" db="EMBL/GenBank/DDBJ databases">
        <title>Description of an unclassified Opitutus bacterium of Verrucomicrobiota.</title>
        <authorList>
            <person name="Zhang D.-F."/>
        </authorList>
    </citation>
    <scope>NUCLEOTIDE SEQUENCE [LARGE SCALE GENOMIC DNA]</scope>
    <source>
        <strain evidence="9 10">WL0086</strain>
    </source>
</reference>
<dbReference type="RefSeq" id="WP_221031250.1">
    <property type="nucleotide sequence ID" value="NZ_CP139781.1"/>
</dbReference>
<gene>
    <name evidence="9" type="ORF">K1X11_016015</name>
</gene>
<keyword evidence="10" id="KW-1185">Reference proteome</keyword>
<evidence type="ECO:0000313" key="9">
    <source>
        <dbReference type="EMBL" id="WRQ86322.1"/>
    </source>
</evidence>
<evidence type="ECO:0000256" key="4">
    <source>
        <dbReference type="ARBA" id="ARBA00022692"/>
    </source>
</evidence>
<dbReference type="InterPro" id="IPR005017">
    <property type="entry name" value="OMPP1/FadL/TodX"/>
</dbReference>
<evidence type="ECO:0000313" key="10">
    <source>
        <dbReference type="Proteomes" id="UP000738431"/>
    </source>
</evidence>
<dbReference type="PANTHER" id="PTHR35093">
    <property type="entry name" value="OUTER MEMBRANE PROTEIN NMB0088-RELATED"/>
    <property type="match status" value="1"/>
</dbReference>
<dbReference type="Proteomes" id="UP000738431">
    <property type="component" value="Chromosome"/>
</dbReference>
<reference evidence="9 10" key="1">
    <citation type="submission" date="2021-08" db="EMBL/GenBank/DDBJ databases">
        <authorList>
            <person name="Zhang D."/>
            <person name="Zhang A."/>
            <person name="Wang L."/>
        </authorList>
    </citation>
    <scope>NUCLEOTIDE SEQUENCE [LARGE SCALE GENOMIC DNA]</scope>
    <source>
        <strain evidence="9 10">WL0086</strain>
    </source>
</reference>
<dbReference type="Pfam" id="PF03349">
    <property type="entry name" value="Toluene_X"/>
    <property type="match status" value="1"/>
</dbReference>
<keyword evidence="6" id="KW-0472">Membrane</keyword>
<dbReference type="Gene3D" id="2.40.160.60">
    <property type="entry name" value="Outer membrane protein transport protein (OMPP1/FadL/TodX)"/>
    <property type="match status" value="1"/>
</dbReference>
<dbReference type="PANTHER" id="PTHR35093:SF8">
    <property type="entry name" value="OUTER MEMBRANE PROTEIN NMB0088-RELATED"/>
    <property type="match status" value="1"/>
</dbReference>
<keyword evidence="7" id="KW-0998">Cell outer membrane</keyword>
<evidence type="ECO:0000256" key="1">
    <source>
        <dbReference type="ARBA" id="ARBA00004571"/>
    </source>
</evidence>
<name>A0ABZ1C3N8_9BACT</name>
<evidence type="ECO:0000256" key="6">
    <source>
        <dbReference type="ARBA" id="ARBA00023136"/>
    </source>
</evidence>